<reference evidence="1 3" key="2">
    <citation type="journal article" date="2014" name="BMC Genomics">
        <title>An improved genome release (version Mt4.0) for the model legume Medicago truncatula.</title>
        <authorList>
            <person name="Tang H."/>
            <person name="Krishnakumar V."/>
            <person name="Bidwell S."/>
            <person name="Rosen B."/>
            <person name="Chan A."/>
            <person name="Zhou S."/>
            <person name="Gentzbittel L."/>
            <person name="Childs K.L."/>
            <person name="Yandell M."/>
            <person name="Gundlach H."/>
            <person name="Mayer K.F."/>
            <person name="Schwartz D.C."/>
            <person name="Town C.D."/>
        </authorList>
    </citation>
    <scope>GENOME REANNOTATION</scope>
    <source>
        <strain evidence="1">A17</strain>
        <strain evidence="2 3">cv. Jemalong A17</strain>
    </source>
</reference>
<reference evidence="1 3" key="1">
    <citation type="journal article" date="2011" name="Nature">
        <title>The Medicago genome provides insight into the evolution of rhizobial symbioses.</title>
        <authorList>
            <person name="Young N.D."/>
            <person name="Debelle F."/>
            <person name="Oldroyd G.E."/>
            <person name="Geurts R."/>
            <person name="Cannon S.B."/>
            <person name="Udvardi M.K."/>
            <person name="Benedito V.A."/>
            <person name="Mayer K.F."/>
            <person name="Gouzy J."/>
            <person name="Schoof H."/>
            <person name="Van de Peer Y."/>
            <person name="Proost S."/>
            <person name="Cook D.R."/>
            <person name="Meyers B.C."/>
            <person name="Spannagl M."/>
            <person name="Cheung F."/>
            <person name="De Mita S."/>
            <person name="Krishnakumar V."/>
            <person name="Gundlach H."/>
            <person name="Zhou S."/>
            <person name="Mudge J."/>
            <person name="Bharti A.K."/>
            <person name="Murray J.D."/>
            <person name="Naoumkina M.A."/>
            <person name="Rosen B."/>
            <person name="Silverstein K.A."/>
            <person name="Tang H."/>
            <person name="Rombauts S."/>
            <person name="Zhao P.X."/>
            <person name="Zhou P."/>
            <person name="Barbe V."/>
            <person name="Bardou P."/>
            <person name="Bechner M."/>
            <person name="Bellec A."/>
            <person name="Berger A."/>
            <person name="Berges H."/>
            <person name="Bidwell S."/>
            <person name="Bisseling T."/>
            <person name="Choisne N."/>
            <person name="Couloux A."/>
            <person name="Denny R."/>
            <person name="Deshpande S."/>
            <person name="Dai X."/>
            <person name="Doyle J.J."/>
            <person name="Dudez A.M."/>
            <person name="Farmer A.D."/>
            <person name="Fouteau S."/>
            <person name="Franken C."/>
            <person name="Gibelin C."/>
            <person name="Gish J."/>
            <person name="Goldstein S."/>
            <person name="Gonzalez A.J."/>
            <person name="Green P.J."/>
            <person name="Hallab A."/>
            <person name="Hartog M."/>
            <person name="Hua A."/>
            <person name="Humphray S.J."/>
            <person name="Jeong D.H."/>
            <person name="Jing Y."/>
            <person name="Jocker A."/>
            <person name="Kenton S.M."/>
            <person name="Kim D.J."/>
            <person name="Klee K."/>
            <person name="Lai H."/>
            <person name="Lang C."/>
            <person name="Lin S."/>
            <person name="Macmil S.L."/>
            <person name="Magdelenat G."/>
            <person name="Matthews L."/>
            <person name="McCorrison J."/>
            <person name="Monaghan E.L."/>
            <person name="Mun J.H."/>
            <person name="Najar F.Z."/>
            <person name="Nicholson C."/>
            <person name="Noirot C."/>
            <person name="O'Bleness M."/>
            <person name="Paule C.R."/>
            <person name="Poulain J."/>
            <person name="Prion F."/>
            <person name="Qin B."/>
            <person name="Qu C."/>
            <person name="Retzel E.F."/>
            <person name="Riddle C."/>
            <person name="Sallet E."/>
            <person name="Samain S."/>
            <person name="Samson N."/>
            <person name="Sanders I."/>
            <person name="Saurat O."/>
            <person name="Scarpelli C."/>
            <person name="Schiex T."/>
            <person name="Segurens B."/>
            <person name="Severin A.J."/>
            <person name="Sherrier D.J."/>
            <person name="Shi R."/>
            <person name="Sims S."/>
            <person name="Singer S.R."/>
            <person name="Sinharoy S."/>
            <person name="Sterck L."/>
            <person name="Viollet A."/>
            <person name="Wang B.B."/>
            <person name="Wang K."/>
            <person name="Wang M."/>
            <person name="Wang X."/>
            <person name="Warfsmann J."/>
            <person name="Weissenbach J."/>
            <person name="White D.D."/>
            <person name="White J.D."/>
            <person name="Wiley G.B."/>
            <person name="Wincker P."/>
            <person name="Xing Y."/>
            <person name="Yang L."/>
            <person name="Yao Z."/>
            <person name="Ying F."/>
            <person name="Zhai J."/>
            <person name="Zhou L."/>
            <person name="Zuber A."/>
            <person name="Denarie J."/>
            <person name="Dixon R.A."/>
            <person name="May G.D."/>
            <person name="Schwartz D.C."/>
            <person name="Rogers J."/>
            <person name="Quetier F."/>
            <person name="Town C.D."/>
            <person name="Roe B.A."/>
        </authorList>
    </citation>
    <scope>NUCLEOTIDE SEQUENCE [LARGE SCALE GENOMIC DNA]</scope>
    <source>
        <strain evidence="1">A17</strain>
        <strain evidence="2 3">cv. Jemalong A17</strain>
    </source>
</reference>
<dbReference type="EMBL" id="CM001219">
    <property type="protein sequence ID" value="KEH34220.1"/>
    <property type="molecule type" value="Genomic_DNA"/>
</dbReference>
<name>G7ZYI1_MEDTR</name>
<evidence type="ECO:0000313" key="1">
    <source>
        <dbReference type="EMBL" id="KEH34220.1"/>
    </source>
</evidence>
<sequence>MIHYRDGDRVIIQCLGIVSRIPTTILSWIKCGGSLDICRLARSKEFTNVLKINSNNYKDSLLRFVKDCGPIAQKVAAKKLEGLKFQQLSNGNTLTSNIVKDIPTSQLISKAITNQPNSIASQLTPNIKVHSNMSLLHSETTNFSKEVESSMLCLGTPYQYGDFHAIMDSSEFNNNSYRNQVISLQGSSSSKTPEVKISRSTNYNGEGDDRITKQIKVNPQISDDDDQQHNLTLNLF</sequence>
<evidence type="ECO:0000313" key="2">
    <source>
        <dbReference type="EnsemblPlants" id="KEH34220"/>
    </source>
</evidence>
<evidence type="ECO:0000313" key="3">
    <source>
        <dbReference type="Proteomes" id="UP000002051"/>
    </source>
</evidence>
<dbReference type="PaxDb" id="3880-AES84269"/>
<keyword evidence="3" id="KW-1185">Reference proteome</keyword>
<gene>
    <name evidence="1" type="ordered locus">MTR_3g463200</name>
</gene>
<dbReference type="HOGENOM" id="CLU_1176941_0_0_1"/>
<dbReference type="EnsemblPlants" id="KEH34220">
    <property type="protein sequence ID" value="KEH34220"/>
    <property type="gene ID" value="MTR_3g463200"/>
</dbReference>
<organism evidence="2">
    <name type="scientific">Medicago truncatula</name>
    <name type="common">Barrel medic</name>
    <name type="synonym">Medicago tribuloides</name>
    <dbReference type="NCBI Taxonomy" id="3880"/>
    <lineage>
        <taxon>Eukaryota</taxon>
        <taxon>Viridiplantae</taxon>
        <taxon>Streptophyta</taxon>
        <taxon>Embryophyta</taxon>
        <taxon>Tracheophyta</taxon>
        <taxon>Spermatophyta</taxon>
        <taxon>Magnoliopsida</taxon>
        <taxon>eudicotyledons</taxon>
        <taxon>Gunneridae</taxon>
        <taxon>Pentapetalae</taxon>
        <taxon>rosids</taxon>
        <taxon>fabids</taxon>
        <taxon>Fabales</taxon>
        <taxon>Fabaceae</taxon>
        <taxon>Papilionoideae</taxon>
        <taxon>50 kb inversion clade</taxon>
        <taxon>NPAAA clade</taxon>
        <taxon>Hologalegina</taxon>
        <taxon>IRL clade</taxon>
        <taxon>Trifolieae</taxon>
        <taxon>Medicago</taxon>
    </lineage>
</organism>
<reference evidence="2" key="3">
    <citation type="submission" date="2015-04" db="UniProtKB">
        <authorList>
            <consortium name="EnsemblPlants"/>
        </authorList>
    </citation>
    <scope>IDENTIFICATION</scope>
    <source>
        <strain evidence="2">cv. Jemalong A17</strain>
    </source>
</reference>
<dbReference type="AlphaFoldDB" id="G7ZYI1"/>
<protein>
    <submittedName>
        <fullName evidence="1 2">Uncharacterized protein</fullName>
    </submittedName>
</protein>
<accession>G7ZYI1</accession>
<proteinExistence type="predicted"/>
<dbReference type="Proteomes" id="UP000002051">
    <property type="component" value="Chromosome 3"/>
</dbReference>